<keyword evidence="1" id="KW-0472">Membrane</keyword>
<feature type="transmembrane region" description="Helical" evidence="1">
    <location>
        <begin position="9"/>
        <end position="30"/>
    </location>
</feature>
<evidence type="ECO:0000313" key="3">
    <source>
        <dbReference type="Proteomes" id="UP001250656"/>
    </source>
</evidence>
<organism evidence="2 3">
    <name type="scientific">Pricia mediterranea</name>
    <dbReference type="NCBI Taxonomy" id="3076079"/>
    <lineage>
        <taxon>Bacteria</taxon>
        <taxon>Pseudomonadati</taxon>
        <taxon>Bacteroidota</taxon>
        <taxon>Flavobacteriia</taxon>
        <taxon>Flavobacteriales</taxon>
        <taxon>Flavobacteriaceae</taxon>
        <taxon>Pricia</taxon>
    </lineage>
</organism>
<dbReference type="EMBL" id="JAVTTP010000001">
    <property type="protein sequence ID" value="MDT7828682.1"/>
    <property type="molecule type" value="Genomic_DNA"/>
</dbReference>
<reference evidence="2 3" key="1">
    <citation type="submission" date="2023-09" db="EMBL/GenBank/DDBJ databases">
        <title>Novel taxa isolated from Blanes Bay.</title>
        <authorList>
            <person name="Rey-Velasco X."/>
            <person name="Lucena T."/>
        </authorList>
    </citation>
    <scope>NUCLEOTIDE SEQUENCE [LARGE SCALE GENOMIC DNA]</scope>
    <source>
        <strain evidence="2 3">S334</strain>
    </source>
</reference>
<proteinExistence type="predicted"/>
<keyword evidence="1" id="KW-1133">Transmembrane helix</keyword>
<keyword evidence="1" id="KW-0812">Transmembrane</keyword>
<comment type="caution">
    <text evidence="2">The sequence shown here is derived from an EMBL/GenBank/DDBJ whole genome shotgun (WGS) entry which is preliminary data.</text>
</comment>
<evidence type="ECO:0000256" key="1">
    <source>
        <dbReference type="SAM" id="Phobius"/>
    </source>
</evidence>
<keyword evidence="3" id="KW-1185">Reference proteome</keyword>
<evidence type="ECO:0000313" key="2">
    <source>
        <dbReference type="EMBL" id="MDT7828682.1"/>
    </source>
</evidence>
<protein>
    <submittedName>
        <fullName evidence="2">Uncharacterized protein</fullName>
    </submittedName>
</protein>
<dbReference type="Proteomes" id="UP001250656">
    <property type="component" value="Unassembled WGS sequence"/>
</dbReference>
<dbReference type="RefSeq" id="WP_314014125.1">
    <property type="nucleotide sequence ID" value="NZ_JAVTTP010000001.1"/>
</dbReference>
<gene>
    <name evidence="2" type="ORF">RQM65_08405</name>
</gene>
<sequence>MSKLKKRLWLWNLVAVTTVIVCLLAFVMHYKNWTSTSPDEMKILSGFYYKKLKYSELDSVKLVDRIPPMERLTGFSVQEKGKGIYREYKDSLSDKKAYVFVDDFSHQKIAVTYQDSLKLYINLVDSAETQNMYRQLTDKMAQASD</sequence>
<accession>A0ABU3L4T4</accession>
<name>A0ABU3L4T4_9FLAO</name>